<feature type="transmembrane region" description="Helical" evidence="6">
    <location>
        <begin position="106"/>
        <end position="128"/>
    </location>
</feature>
<dbReference type="GO" id="GO:0008324">
    <property type="term" value="F:monoatomic cation transmembrane transporter activity"/>
    <property type="evidence" value="ECO:0007669"/>
    <property type="project" value="InterPro"/>
</dbReference>
<evidence type="ECO:0000313" key="10">
    <source>
        <dbReference type="Proteomes" id="UP000033572"/>
    </source>
</evidence>
<dbReference type="Gene3D" id="1.20.1510.10">
    <property type="entry name" value="Cation efflux protein transmembrane domain"/>
    <property type="match status" value="1"/>
</dbReference>
<dbReference type="InterPro" id="IPR002524">
    <property type="entry name" value="Cation_efflux"/>
</dbReference>
<dbReference type="SUPFAM" id="SSF161111">
    <property type="entry name" value="Cation efflux protein transmembrane domain-like"/>
    <property type="match status" value="1"/>
</dbReference>
<evidence type="ECO:0000256" key="1">
    <source>
        <dbReference type="ARBA" id="ARBA00004141"/>
    </source>
</evidence>
<reference evidence="9 10" key="1">
    <citation type="submission" date="2015-02" db="EMBL/GenBank/DDBJ databases">
        <title>Draft genome sequences of ten Microbacterium spp. with emphasis on heavy metal contaminated environments.</title>
        <authorList>
            <person name="Corretto E."/>
        </authorList>
    </citation>
    <scope>NUCLEOTIDE SEQUENCE [LARGE SCALE GENOMIC DNA]</scope>
    <source>
        <strain evidence="9 10">DSM 12966</strain>
    </source>
</reference>
<evidence type="ECO:0000256" key="5">
    <source>
        <dbReference type="ARBA" id="ARBA00023136"/>
    </source>
</evidence>
<proteinExistence type="predicted"/>
<dbReference type="NCBIfam" id="TIGR01297">
    <property type="entry name" value="CDF"/>
    <property type="match status" value="1"/>
</dbReference>
<feature type="chain" id="PRO_5002444751" evidence="7">
    <location>
        <begin position="34"/>
        <end position="343"/>
    </location>
</feature>
<dbReference type="AlphaFoldDB" id="A0A0F0KYC3"/>
<dbReference type="Pfam" id="PF01545">
    <property type="entry name" value="Cation_efflux"/>
    <property type="match status" value="1"/>
</dbReference>
<evidence type="ECO:0000256" key="6">
    <source>
        <dbReference type="SAM" id="Phobius"/>
    </source>
</evidence>
<dbReference type="InterPro" id="IPR058533">
    <property type="entry name" value="Cation_efflux_TM"/>
</dbReference>
<accession>A0A0F0KYC3</accession>
<gene>
    <name evidence="9" type="primary">zitB</name>
    <name evidence="9" type="ORF">RN50_00569</name>
</gene>
<feature type="signal peptide" evidence="7">
    <location>
        <begin position="1"/>
        <end position="33"/>
    </location>
</feature>
<keyword evidence="5 6" id="KW-0472">Membrane</keyword>
<feature type="transmembrane region" description="Helical" evidence="6">
    <location>
        <begin position="161"/>
        <end position="185"/>
    </location>
</feature>
<feature type="domain" description="Cation efflux protein transmembrane" evidence="8">
    <location>
        <begin position="3"/>
        <end position="212"/>
    </location>
</feature>
<keyword evidence="4 6" id="KW-1133">Transmembrane helix</keyword>
<dbReference type="InterPro" id="IPR027469">
    <property type="entry name" value="Cation_efflux_TMD_sf"/>
</dbReference>
<feature type="transmembrane region" description="Helical" evidence="6">
    <location>
        <begin position="70"/>
        <end position="94"/>
    </location>
</feature>
<evidence type="ECO:0000256" key="2">
    <source>
        <dbReference type="ARBA" id="ARBA00022448"/>
    </source>
</evidence>
<evidence type="ECO:0000259" key="8">
    <source>
        <dbReference type="Pfam" id="PF01545"/>
    </source>
</evidence>
<feature type="transmembrane region" description="Helical" evidence="6">
    <location>
        <begin position="191"/>
        <end position="214"/>
    </location>
</feature>
<dbReference type="GO" id="GO:0016020">
    <property type="term" value="C:membrane"/>
    <property type="evidence" value="ECO:0007669"/>
    <property type="project" value="UniProtKB-SubCell"/>
</dbReference>
<dbReference type="PANTHER" id="PTHR13414">
    <property type="entry name" value="HUEL-CATION TRANSPORTER"/>
    <property type="match status" value="1"/>
</dbReference>
<dbReference type="RefSeq" id="WP_082068809.1">
    <property type="nucleotide sequence ID" value="NZ_CP031425.1"/>
</dbReference>
<keyword evidence="3 6" id="KW-0812">Transmembrane</keyword>
<evidence type="ECO:0000256" key="4">
    <source>
        <dbReference type="ARBA" id="ARBA00022989"/>
    </source>
</evidence>
<keyword evidence="10" id="KW-1185">Reference proteome</keyword>
<dbReference type="PATRIC" id="fig|104336.4.peg.591"/>
<sequence>MTVIIAFFANILVAIAKTVAAVLTSSASMVAEAAHSWADAGNEVFLLIADRRGAREKDERHPLGYGRAAFVWSLIAAFGIFTAGSIVSIMHGVQELSDTGPVESPVVAYTVLGIAFVLEGASFTQAMVKSRRLAQERGSSTWDYVLDTSDTTLRAVFFEDAAALIGLVLAAAAIAMHQITGAAAWDAVGSILVGVLLGIVAVILIGRNISFLIGSNASPALRKRVGRALLGSPQIQRLTYLHIEYVGPNRLFIVAEVDLAGDAREHDVARRLREIEQQIEAHPVVETVVLSLSVDDEDSLAFGTDAAGTDAVGTDTAGTDAVGTATVGTDAAGATDATSGTQP</sequence>
<comment type="subcellular location">
    <subcellularLocation>
        <location evidence="1">Membrane</location>
        <topology evidence="1">Multi-pass membrane protein</topology>
    </subcellularLocation>
</comment>
<protein>
    <submittedName>
        <fullName evidence="9">Zinc transporter ZitB</fullName>
    </submittedName>
</protein>
<dbReference type="GeneID" id="94445851"/>
<dbReference type="PANTHER" id="PTHR13414:SF9">
    <property type="entry name" value="PROTON-COUPLED ZINC ANTIPORTER SLC30A9, MITOCHONDRIAL"/>
    <property type="match status" value="1"/>
</dbReference>
<evidence type="ECO:0000256" key="7">
    <source>
        <dbReference type="SAM" id="SignalP"/>
    </source>
</evidence>
<evidence type="ECO:0000256" key="3">
    <source>
        <dbReference type="ARBA" id="ARBA00022692"/>
    </source>
</evidence>
<evidence type="ECO:0000313" key="9">
    <source>
        <dbReference type="EMBL" id="KJL25110.1"/>
    </source>
</evidence>
<dbReference type="KEGG" id="mfol:DXT68_15770"/>
<keyword evidence="2" id="KW-0813">Transport</keyword>
<name>A0A0F0KYC3_9MICO</name>
<keyword evidence="7" id="KW-0732">Signal</keyword>
<comment type="caution">
    <text evidence="9">The sequence shown here is derived from an EMBL/GenBank/DDBJ whole genome shotgun (WGS) entry which is preliminary data.</text>
</comment>
<dbReference type="GO" id="GO:0006829">
    <property type="term" value="P:zinc ion transport"/>
    <property type="evidence" value="ECO:0007669"/>
    <property type="project" value="InterPro"/>
</dbReference>
<organism evidence="9 10">
    <name type="scientific">Microbacterium foliorum</name>
    <dbReference type="NCBI Taxonomy" id="104336"/>
    <lineage>
        <taxon>Bacteria</taxon>
        <taxon>Bacillati</taxon>
        <taxon>Actinomycetota</taxon>
        <taxon>Actinomycetes</taxon>
        <taxon>Micrococcales</taxon>
        <taxon>Microbacteriaceae</taxon>
        <taxon>Microbacterium</taxon>
    </lineage>
</organism>
<dbReference type="InterPro" id="IPR040177">
    <property type="entry name" value="SLC30A9"/>
</dbReference>
<dbReference type="Proteomes" id="UP000033572">
    <property type="component" value="Unassembled WGS sequence"/>
</dbReference>
<dbReference type="EMBL" id="JYIU01000029">
    <property type="protein sequence ID" value="KJL25110.1"/>
    <property type="molecule type" value="Genomic_DNA"/>
</dbReference>